<feature type="chain" id="PRO_5015530954" evidence="1">
    <location>
        <begin position="22"/>
        <end position="335"/>
    </location>
</feature>
<dbReference type="Proteomes" id="UP000244090">
    <property type="component" value="Unassembled WGS sequence"/>
</dbReference>
<evidence type="ECO:0000313" key="3">
    <source>
        <dbReference type="Proteomes" id="UP000244090"/>
    </source>
</evidence>
<evidence type="ECO:0000256" key="1">
    <source>
        <dbReference type="SAM" id="SignalP"/>
    </source>
</evidence>
<organism evidence="2 3">
    <name type="scientific">Kordia periserrulae</name>
    <dbReference type="NCBI Taxonomy" id="701523"/>
    <lineage>
        <taxon>Bacteria</taxon>
        <taxon>Pseudomonadati</taxon>
        <taxon>Bacteroidota</taxon>
        <taxon>Flavobacteriia</taxon>
        <taxon>Flavobacteriales</taxon>
        <taxon>Flavobacteriaceae</taxon>
        <taxon>Kordia</taxon>
    </lineage>
</organism>
<keyword evidence="1" id="KW-0732">Signal</keyword>
<dbReference type="Pfam" id="PF11751">
    <property type="entry name" value="PorP_SprF"/>
    <property type="match status" value="1"/>
</dbReference>
<proteinExistence type="predicted"/>
<dbReference type="OrthoDB" id="1186563at2"/>
<dbReference type="InterPro" id="IPR019861">
    <property type="entry name" value="PorP/SprF_Bacteroidetes"/>
</dbReference>
<gene>
    <name evidence="2" type="ORF">C8N46_101683</name>
</gene>
<dbReference type="AlphaFoldDB" id="A0A2T6C702"/>
<keyword evidence="3" id="KW-1185">Reference proteome</keyword>
<reference evidence="2 3" key="1">
    <citation type="submission" date="2018-04" db="EMBL/GenBank/DDBJ databases">
        <title>Genomic Encyclopedia of Archaeal and Bacterial Type Strains, Phase II (KMG-II): from individual species to whole genera.</title>
        <authorList>
            <person name="Goeker M."/>
        </authorList>
    </citation>
    <scope>NUCLEOTIDE SEQUENCE [LARGE SCALE GENOMIC DNA]</scope>
    <source>
        <strain evidence="2 3">DSM 25731</strain>
    </source>
</reference>
<protein>
    <submittedName>
        <fullName evidence="2">Type IX secretion system PorP/SprF family membrane protein</fullName>
    </submittedName>
</protein>
<dbReference type="RefSeq" id="WP_108113416.1">
    <property type="nucleotide sequence ID" value="NZ_QBKT01000001.1"/>
</dbReference>
<evidence type="ECO:0000313" key="2">
    <source>
        <dbReference type="EMBL" id="PTX64073.1"/>
    </source>
</evidence>
<name>A0A2T6C702_9FLAO</name>
<dbReference type="NCBIfam" id="TIGR03519">
    <property type="entry name" value="T9SS_PorP_fam"/>
    <property type="match status" value="1"/>
</dbReference>
<sequence length="335" mass="37675">MKLKLYILLLGCCFFVPEMKAQDPIFTQYFLVPQTLNPGFAGFLETTHIGIVHRTQWPALGFRIDTNYGFASTWFAEANSGVGVSFLNQRESQSGYTFSQVNVNYAYQVQLGDDWYFRPGLEFGRGWKNIGFQGLLLEDQINIQANVINPTSIDALFFNDGAIGFWDISAGLLFNTENAWIGISAKHLNRPNISLTVNGNVPLETFFSVSAGYEFIVTDMIDVRFLPFDTRLMITGNYMHQGRFNRFDLGTSLSVGRFFLGTTLVTNPGKNSGNSHLLTSVNAFTGLQYTNFRFGISYDFNTSQIGRTGGVYELSLTYQFDSEAKRCFGCPDYQD</sequence>
<dbReference type="EMBL" id="QBKT01000001">
    <property type="protein sequence ID" value="PTX64073.1"/>
    <property type="molecule type" value="Genomic_DNA"/>
</dbReference>
<feature type="signal peptide" evidence="1">
    <location>
        <begin position="1"/>
        <end position="21"/>
    </location>
</feature>
<comment type="caution">
    <text evidence="2">The sequence shown here is derived from an EMBL/GenBank/DDBJ whole genome shotgun (WGS) entry which is preliminary data.</text>
</comment>
<accession>A0A2T6C702</accession>